<evidence type="ECO:0000313" key="1">
    <source>
        <dbReference type="EMBL" id="MBW4559705.1"/>
    </source>
</evidence>
<evidence type="ECO:0000313" key="2">
    <source>
        <dbReference type="Proteomes" id="UP000715781"/>
    </source>
</evidence>
<dbReference type="Proteomes" id="UP000715781">
    <property type="component" value="Unassembled WGS sequence"/>
</dbReference>
<comment type="caution">
    <text evidence="1">The sequence shown here is derived from an EMBL/GenBank/DDBJ whole genome shotgun (WGS) entry which is preliminary data.</text>
</comment>
<dbReference type="EMBL" id="JAHHHN010000001">
    <property type="protein sequence ID" value="MBW4559705.1"/>
    <property type="molecule type" value="Genomic_DNA"/>
</dbReference>
<name>A0A951PTQ5_9NOST</name>
<gene>
    <name evidence="1" type="ORF">KME32_00880</name>
</gene>
<accession>A0A951PTQ5</accession>
<sequence>MTRALNTRWRAVLEMQQRLKTLNPGSPEAEILEHAVSLAINSKSQEENLKFFRYDIIRNAKFSIQRTKIRQRRLCRKVALLTPTWNEEVKLYASSDLEAQLSMVIAASGKNMSKCFEDMINGKSVAATALACGVSQRTANRLRQKVRQIVQIYLDSQEPA</sequence>
<dbReference type="AlphaFoldDB" id="A0A951PTQ5"/>
<protein>
    <submittedName>
        <fullName evidence="1">Uncharacterized protein</fullName>
    </submittedName>
</protein>
<proteinExistence type="predicted"/>
<organism evidence="1 2">
    <name type="scientific">Mojavia pulchra JT2-VF2</name>
    <dbReference type="NCBI Taxonomy" id="287848"/>
    <lineage>
        <taxon>Bacteria</taxon>
        <taxon>Bacillati</taxon>
        <taxon>Cyanobacteriota</taxon>
        <taxon>Cyanophyceae</taxon>
        <taxon>Nostocales</taxon>
        <taxon>Nostocaceae</taxon>
    </lineage>
</organism>
<reference evidence="1" key="2">
    <citation type="journal article" date="2022" name="Microbiol. Resour. Announc.">
        <title>Metagenome Sequencing to Explore Phylogenomics of Terrestrial Cyanobacteria.</title>
        <authorList>
            <person name="Ward R.D."/>
            <person name="Stajich J.E."/>
            <person name="Johansen J.R."/>
            <person name="Huntemann M."/>
            <person name="Clum A."/>
            <person name="Foster B."/>
            <person name="Foster B."/>
            <person name="Roux S."/>
            <person name="Palaniappan K."/>
            <person name="Varghese N."/>
            <person name="Mukherjee S."/>
            <person name="Reddy T.B.K."/>
            <person name="Daum C."/>
            <person name="Copeland A."/>
            <person name="Chen I.A."/>
            <person name="Ivanova N.N."/>
            <person name="Kyrpides N.C."/>
            <person name="Shapiro N."/>
            <person name="Eloe-Fadrosh E.A."/>
            <person name="Pietrasiak N."/>
        </authorList>
    </citation>
    <scope>NUCLEOTIDE SEQUENCE</scope>
    <source>
        <strain evidence="1">JT2-VF2</strain>
    </source>
</reference>
<reference evidence="1" key="1">
    <citation type="submission" date="2021-05" db="EMBL/GenBank/DDBJ databases">
        <authorList>
            <person name="Pietrasiak N."/>
            <person name="Ward R."/>
            <person name="Stajich J.E."/>
            <person name="Kurbessoian T."/>
        </authorList>
    </citation>
    <scope>NUCLEOTIDE SEQUENCE</scope>
    <source>
        <strain evidence="1">JT2-VF2</strain>
    </source>
</reference>